<dbReference type="EMBL" id="JAACFV010000123">
    <property type="protein sequence ID" value="KAF7504938.1"/>
    <property type="molecule type" value="Genomic_DNA"/>
</dbReference>
<name>A0A8H7AA07_9EURO</name>
<organism evidence="2 3">
    <name type="scientific">Endocarpon pusillum</name>
    <dbReference type="NCBI Taxonomy" id="364733"/>
    <lineage>
        <taxon>Eukaryota</taxon>
        <taxon>Fungi</taxon>
        <taxon>Dikarya</taxon>
        <taxon>Ascomycota</taxon>
        <taxon>Pezizomycotina</taxon>
        <taxon>Eurotiomycetes</taxon>
        <taxon>Chaetothyriomycetidae</taxon>
        <taxon>Verrucariales</taxon>
        <taxon>Verrucariaceae</taxon>
        <taxon>Endocarpon</taxon>
    </lineage>
</organism>
<keyword evidence="3" id="KW-1185">Reference proteome</keyword>
<protein>
    <submittedName>
        <fullName evidence="2">Uncharacterized protein</fullName>
    </submittedName>
</protein>
<feature type="region of interest" description="Disordered" evidence="1">
    <location>
        <begin position="40"/>
        <end position="63"/>
    </location>
</feature>
<reference evidence="2" key="1">
    <citation type="submission" date="2020-02" db="EMBL/GenBank/DDBJ databases">
        <authorList>
            <person name="Palmer J.M."/>
        </authorList>
    </citation>
    <scope>NUCLEOTIDE SEQUENCE</scope>
    <source>
        <strain evidence="2">EPUS1.4</strain>
        <tissue evidence="2">Thallus</tissue>
    </source>
</reference>
<gene>
    <name evidence="2" type="ORF">GJ744_001585</name>
</gene>
<proteinExistence type="predicted"/>
<dbReference type="Proteomes" id="UP000606974">
    <property type="component" value="Unassembled WGS sequence"/>
</dbReference>
<evidence type="ECO:0000313" key="2">
    <source>
        <dbReference type="EMBL" id="KAF7504938.1"/>
    </source>
</evidence>
<accession>A0A8H7AA07</accession>
<dbReference type="AlphaFoldDB" id="A0A8H7AA07"/>
<sequence length="63" mass="7031">MAEPQRKALDFSSAVIYYVALIDEADQSVSRRTFAVKRVKTAPVPGPKSSKSHQLQIDDQARK</sequence>
<evidence type="ECO:0000313" key="3">
    <source>
        <dbReference type="Proteomes" id="UP000606974"/>
    </source>
</evidence>
<comment type="caution">
    <text evidence="2">The sequence shown here is derived from an EMBL/GenBank/DDBJ whole genome shotgun (WGS) entry which is preliminary data.</text>
</comment>
<evidence type="ECO:0000256" key="1">
    <source>
        <dbReference type="SAM" id="MobiDB-lite"/>
    </source>
</evidence>